<keyword evidence="3 5" id="KW-0067">ATP-binding</keyword>
<accession>A0A2G3PNC7</accession>
<evidence type="ECO:0000256" key="4">
    <source>
        <dbReference type="ARBA" id="ARBA00048819"/>
    </source>
</evidence>
<protein>
    <recommendedName>
        <fullName evidence="5">Putative glutamate--cysteine ligase 2</fullName>
        <ecNumber evidence="5">6.3.2.2</ecNumber>
    </recommendedName>
    <alternativeName>
        <fullName evidence="5">Gamma-glutamylcysteine synthetase 2</fullName>
        <shortName evidence="5">GCS 2</shortName>
        <shortName evidence="5">Gamma-GCS 2</shortName>
    </alternativeName>
</protein>
<dbReference type="SUPFAM" id="SSF55931">
    <property type="entry name" value="Glutamine synthetase/guanido kinase"/>
    <property type="match status" value="1"/>
</dbReference>
<dbReference type="GO" id="GO:0004357">
    <property type="term" value="F:glutamate-cysteine ligase activity"/>
    <property type="evidence" value="ECO:0007669"/>
    <property type="project" value="UniProtKB-EC"/>
</dbReference>
<dbReference type="PANTHER" id="PTHR36510">
    <property type="entry name" value="GLUTAMATE--CYSTEINE LIGASE 2-RELATED"/>
    <property type="match status" value="1"/>
</dbReference>
<dbReference type="Pfam" id="PF04107">
    <property type="entry name" value="GCS2"/>
    <property type="match status" value="1"/>
</dbReference>
<comment type="function">
    <text evidence="5">ATP-dependent carboxylate-amine ligase which exhibits weak glutamate--cysteine ligase activity.</text>
</comment>
<evidence type="ECO:0000313" key="7">
    <source>
        <dbReference type="Proteomes" id="UP000225108"/>
    </source>
</evidence>
<dbReference type="GO" id="GO:0005524">
    <property type="term" value="F:ATP binding"/>
    <property type="evidence" value="ECO:0007669"/>
    <property type="project" value="UniProtKB-KW"/>
</dbReference>
<dbReference type="Gene3D" id="3.30.590.20">
    <property type="match status" value="1"/>
</dbReference>
<organism evidence="6 7">
    <name type="scientific">Williamsia marianensis</name>
    <dbReference type="NCBI Taxonomy" id="85044"/>
    <lineage>
        <taxon>Bacteria</taxon>
        <taxon>Bacillati</taxon>
        <taxon>Actinomycetota</taxon>
        <taxon>Actinomycetes</taxon>
        <taxon>Mycobacteriales</taxon>
        <taxon>Nocardiaceae</taxon>
        <taxon>Williamsia</taxon>
    </lineage>
</organism>
<dbReference type="GO" id="GO:0042398">
    <property type="term" value="P:modified amino acid biosynthetic process"/>
    <property type="evidence" value="ECO:0007669"/>
    <property type="project" value="InterPro"/>
</dbReference>
<dbReference type="NCBIfam" id="TIGR02050">
    <property type="entry name" value="gshA_cyan_rel"/>
    <property type="match status" value="1"/>
</dbReference>
<evidence type="ECO:0000256" key="1">
    <source>
        <dbReference type="ARBA" id="ARBA00022598"/>
    </source>
</evidence>
<dbReference type="EMBL" id="PEBD01000008">
    <property type="protein sequence ID" value="PHV67295.1"/>
    <property type="molecule type" value="Genomic_DNA"/>
</dbReference>
<dbReference type="HAMAP" id="MF_01609">
    <property type="entry name" value="Glu_cys_ligase_2"/>
    <property type="match status" value="1"/>
</dbReference>
<evidence type="ECO:0000256" key="2">
    <source>
        <dbReference type="ARBA" id="ARBA00022741"/>
    </source>
</evidence>
<dbReference type="EC" id="6.3.2.2" evidence="5"/>
<dbReference type="AlphaFoldDB" id="A0A2G3PNC7"/>
<keyword evidence="2 5" id="KW-0547">Nucleotide-binding</keyword>
<evidence type="ECO:0000313" key="6">
    <source>
        <dbReference type="EMBL" id="PHV67295.1"/>
    </source>
</evidence>
<proteinExistence type="inferred from homology"/>
<reference evidence="6 7" key="1">
    <citation type="submission" date="2017-10" db="EMBL/GenBank/DDBJ databases">
        <title>The draft genome sequence of Williamsia sp. BULT 1.1 isolated from the semi-arid grassland soils from South Africa.</title>
        <authorList>
            <person name="Kabwe M.H."/>
            <person name="Govender N."/>
            <person name="Mutseka Lunga P."/>
            <person name="Vikram S."/>
            <person name="Makhalanyane T.P."/>
        </authorList>
    </citation>
    <scope>NUCLEOTIDE SEQUENCE [LARGE SCALE GENOMIC DNA]</scope>
    <source>
        <strain evidence="6 7">BULT 1.1</strain>
    </source>
</reference>
<dbReference type="InterPro" id="IPR006336">
    <property type="entry name" value="GCS2"/>
</dbReference>
<comment type="similarity">
    <text evidence="5">Belongs to the glutamate--cysteine ligase type 2 family. YbdK subfamily.</text>
</comment>
<sequence length="384" mass="40933">MGSVGVVGGLRRCAVASTGLDVPTFGVEEELLLVDESTGEPFMESAAVAHVAKTLGLELDLELTPCQIETATPVLDSVADLRGHLTESRSKAGAAAQEVGGRVLAVGVPPIVGDRQPVSKTDRYQRIARNFGLIAAEQGVCGCHVHVAVPDRARAIEVSNSLRPWLPILVALTANSAIHRASDSGYCSWRTMLWSRWPSAGAPPHFESEEDYAAAIARLLEVGAALDEGMIYWDMRPSKNFPTIEVRVSDVPATVDETVLYATVVRALVMTALADGPTAAARAVSSDDVRLAKWRAARDGLTGNCPDLLSGSMVPTRVAVDRMLAHIGPALDCLGERAAVEDSLHSLFRHGNGAMQQREVFERCGALAVVEHAAARTMDTNTLR</sequence>
<gene>
    <name evidence="6" type="ORF">CSW57_09675</name>
</gene>
<dbReference type="Proteomes" id="UP000225108">
    <property type="component" value="Unassembled WGS sequence"/>
</dbReference>
<name>A0A2G3PNC7_WILMA</name>
<dbReference type="PANTHER" id="PTHR36510:SF1">
    <property type="entry name" value="GLUTAMATE--CYSTEINE LIGASE 2-RELATED"/>
    <property type="match status" value="1"/>
</dbReference>
<dbReference type="InterPro" id="IPR050141">
    <property type="entry name" value="GCL_type2/YbdK_subfam"/>
</dbReference>
<comment type="catalytic activity">
    <reaction evidence="4 5">
        <text>L-cysteine + L-glutamate + ATP = gamma-L-glutamyl-L-cysteine + ADP + phosphate + H(+)</text>
        <dbReference type="Rhea" id="RHEA:13285"/>
        <dbReference type="ChEBI" id="CHEBI:15378"/>
        <dbReference type="ChEBI" id="CHEBI:29985"/>
        <dbReference type="ChEBI" id="CHEBI:30616"/>
        <dbReference type="ChEBI" id="CHEBI:35235"/>
        <dbReference type="ChEBI" id="CHEBI:43474"/>
        <dbReference type="ChEBI" id="CHEBI:58173"/>
        <dbReference type="ChEBI" id="CHEBI:456216"/>
        <dbReference type="EC" id="6.3.2.2"/>
    </reaction>
</comment>
<evidence type="ECO:0000256" key="3">
    <source>
        <dbReference type="ARBA" id="ARBA00022840"/>
    </source>
</evidence>
<dbReference type="InterPro" id="IPR011793">
    <property type="entry name" value="YbdK"/>
</dbReference>
<dbReference type="NCBIfam" id="NF010041">
    <property type="entry name" value="PRK13517.1-1"/>
    <property type="match status" value="1"/>
</dbReference>
<dbReference type="InterPro" id="IPR014746">
    <property type="entry name" value="Gln_synth/guanido_kin_cat_dom"/>
</dbReference>
<comment type="caution">
    <text evidence="6">The sequence shown here is derived from an EMBL/GenBank/DDBJ whole genome shotgun (WGS) entry which is preliminary data.</text>
</comment>
<keyword evidence="1 5" id="KW-0436">Ligase</keyword>
<evidence type="ECO:0000256" key="5">
    <source>
        <dbReference type="HAMAP-Rule" id="MF_01609"/>
    </source>
</evidence>